<comment type="caution">
    <text evidence="10">The sequence shown here is derived from an EMBL/GenBank/DDBJ whole genome shotgun (WGS) entry which is preliminary data.</text>
</comment>
<dbReference type="InterPro" id="IPR027417">
    <property type="entry name" value="P-loop_NTPase"/>
</dbReference>
<evidence type="ECO:0000256" key="3">
    <source>
        <dbReference type="ARBA" id="ARBA00022723"/>
    </source>
</evidence>
<evidence type="ECO:0000256" key="1">
    <source>
        <dbReference type="ARBA" id="ARBA00007352"/>
    </source>
</evidence>
<dbReference type="PANTHER" id="PTHR42961:SF2">
    <property type="entry name" value="IRON-SULFUR PROTEIN NUBPL"/>
    <property type="match status" value="1"/>
</dbReference>
<comment type="function">
    <text evidence="8">Binds and transfers iron-sulfur (Fe-S) clusters to target apoproteins. Can hydrolyze ATP.</text>
</comment>
<name>A0ABU1ZVT0_9CORY</name>
<evidence type="ECO:0000256" key="5">
    <source>
        <dbReference type="ARBA" id="ARBA00022840"/>
    </source>
</evidence>
<dbReference type="HAMAP" id="MF_02040">
    <property type="entry name" value="Mrp_NBP35"/>
    <property type="match status" value="1"/>
</dbReference>
<dbReference type="Gene3D" id="3.30.300.130">
    <property type="entry name" value="Fe-S cluster assembly (FSCA)"/>
    <property type="match status" value="1"/>
</dbReference>
<dbReference type="Proteomes" id="UP001180840">
    <property type="component" value="Unassembled WGS sequence"/>
</dbReference>
<comment type="similarity">
    <text evidence="8">Belongs to the Mrp/NBP35 ATP-binding proteins family.</text>
</comment>
<protein>
    <recommendedName>
        <fullName evidence="8">Iron-sulfur cluster carrier protein</fullName>
    </recommendedName>
</protein>
<keyword evidence="7 8" id="KW-0411">Iron-sulfur</keyword>
<comment type="similarity">
    <text evidence="2">In the C-terminal section; belongs to the Mrp/NBP35 ATP-binding proteins family.</text>
</comment>
<dbReference type="SUPFAM" id="SSF52540">
    <property type="entry name" value="P-loop containing nucleoside triphosphate hydrolases"/>
    <property type="match status" value="1"/>
</dbReference>
<dbReference type="CDD" id="cd02037">
    <property type="entry name" value="Mrp_NBP35"/>
    <property type="match status" value="1"/>
</dbReference>
<evidence type="ECO:0000256" key="8">
    <source>
        <dbReference type="HAMAP-Rule" id="MF_02040"/>
    </source>
</evidence>
<accession>A0ABU1ZVT0</accession>
<feature type="domain" description="MIP18 family-like" evidence="9">
    <location>
        <begin position="7"/>
        <end position="77"/>
    </location>
</feature>
<keyword evidence="11" id="KW-1185">Reference proteome</keyword>
<evidence type="ECO:0000256" key="4">
    <source>
        <dbReference type="ARBA" id="ARBA00022741"/>
    </source>
</evidence>
<dbReference type="InterPro" id="IPR019591">
    <property type="entry name" value="Mrp/NBP35_ATP-bd"/>
</dbReference>
<dbReference type="Pfam" id="PF01883">
    <property type="entry name" value="FeS_assembly_P"/>
    <property type="match status" value="1"/>
</dbReference>
<keyword evidence="8" id="KW-0378">Hydrolase</keyword>
<dbReference type="InterPro" id="IPR044304">
    <property type="entry name" value="NUBPL-like"/>
</dbReference>
<keyword evidence="6 8" id="KW-0408">Iron</keyword>
<dbReference type="EMBL" id="JAVDXZ010000001">
    <property type="protein sequence ID" value="MDR7329042.1"/>
    <property type="molecule type" value="Genomic_DNA"/>
</dbReference>
<evidence type="ECO:0000256" key="7">
    <source>
        <dbReference type="ARBA" id="ARBA00023014"/>
    </source>
</evidence>
<comment type="subunit">
    <text evidence="8">Homodimer.</text>
</comment>
<dbReference type="GO" id="GO:0005524">
    <property type="term" value="F:ATP binding"/>
    <property type="evidence" value="ECO:0007669"/>
    <property type="project" value="UniProtKB-KW"/>
</dbReference>
<dbReference type="SUPFAM" id="SSF117916">
    <property type="entry name" value="Fe-S cluster assembly (FSCA) domain-like"/>
    <property type="match status" value="1"/>
</dbReference>
<evidence type="ECO:0000256" key="2">
    <source>
        <dbReference type="ARBA" id="ARBA00008205"/>
    </source>
</evidence>
<sequence>MTTITESSVRSALSRVEDPEIGKPITDLGMVKSIGIDGADVSVEVYLTIAGCPMRDTIQSNTRAVLEELEGVGSVTVAMDVMSDEQRRELRNSLRGDAHEPVIPFAQPDSTTRVFAVASGKGGVGKSSMTVNLAVALAERGFKVGVLDADIYGHSIPGLMGSDQKPTVVDDMIMPPISHGVKHISIGQFVDGNAPVVWRGPMLHRAIQQFLGDVFWGDLDFLLMDLPPGTGDVALSVAQLVPNAELLIVTTPQQAAAEVAERAGSMSQQTHQRITGVIENMSAMVLEDGSILDVFGSGGGQTVADRLSTLTGAAVPLLGQVPLDPRLRIHGDEGTPVAITEKDSPAAAAVGAIVDQLVMRKDSLAGKSLGLGVTRR</sequence>
<keyword evidence="4 8" id="KW-0547">Nucleotide-binding</keyword>
<dbReference type="Pfam" id="PF10609">
    <property type="entry name" value="ParA"/>
    <property type="match status" value="1"/>
</dbReference>
<dbReference type="RefSeq" id="WP_290198017.1">
    <property type="nucleotide sequence ID" value="NZ_CP047654.1"/>
</dbReference>
<dbReference type="Gene3D" id="3.40.50.300">
    <property type="entry name" value="P-loop containing nucleotide triphosphate hydrolases"/>
    <property type="match status" value="1"/>
</dbReference>
<evidence type="ECO:0000259" key="9">
    <source>
        <dbReference type="Pfam" id="PF01883"/>
    </source>
</evidence>
<dbReference type="PANTHER" id="PTHR42961">
    <property type="entry name" value="IRON-SULFUR PROTEIN NUBPL"/>
    <property type="match status" value="1"/>
</dbReference>
<gene>
    <name evidence="10" type="ORF">J2S39_000718</name>
</gene>
<dbReference type="InterPro" id="IPR000808">
    <property type="entry name" value="Mrp-like_CS"/>
</dbReference>
<proteinExistence type="inferred from homology"/>
<organism evidence="10 11">
    <name type="scientific">Corynebacterium guangdongense</name>
    <dbReference type="NCBI Taxonomy" id="1783348"/>
    <lineage>
        <taxon>Bacteria</taxon>
        <taxon>Bacillati</taxon>
        <taxon>Actinomycetota</taxon>
        <taxon>Actinomycetes</taxon>
        <taxon>Mycobacteriales</taxon>
        <taxon>Corynebacteriaceae</taxon>
        <taxon>Corynebacterium</taxon>
    </lineage>
</organism>
<reference evidence="10" key="1">
    <citation type="submission" date="2023-07" db="EMBL/GenBank/DDBJ databases">
        <title>Sequencing the genomes of 1000 actinobacteria strains.</title>
        <authorList>
            <person name="Klenk H.-P."/>
        </authorList>
    </citation>
    <scope>NUCLEOTIDE SEQUENCE</scope>
    <source>
        <strain evidence="10">DSM 107476</strain>
    </source>
</reference>
<keyword evidence="5 8" id="KW-0067">ATP-binding</keyword>
<evidence type="ECO:0000256" key="6">
    <source>
        <dbReference type="ARBA" id="ARBA00023004"/>
    </source>
</evidence>
<evidence type="ECO:0000313" key="10">
    <source>
        <dbReference type="EMBL" id="MDR7329042.1"/>
    </source>
</evidence>
<comment type="similarity">
    <text evidence="1">In the N-terminal section; belongs to the MIP18 family.</text>
</comment>
<dbReference type="InterPro" id="IPR034904">
    <property type="entry name" value="FSCA_dom_sf"/>
</dbReference>
<keyword evidence="3 8" id="KW-0479">Metal-binding</keyword>
<feature type="binding site" evidence="8">
    <location>
        <begin position="120"/>
        <end position="127"/>
    </location>
    <ligand>
        <name>ATP</name>
        <dbReference type="ChEBI" id="CHEBI:30616"/>
    </ligand>
</feature>
<dbReference type="InterPro" id="IPR002744">
    <property type="entry name" value="MIP18-like"/>
</dbReference>
<evidence type="ECO:0000313" key="11">
    <source>
        <dbReference type="Proteomes" id="UP001180840"/>
    </source>
</evidence>
<dbReference type="PROSITE" id="PS01215">
    <property type="entry name" value="MRP"/>
    <property type="match status" value="1"/>
</dbReference>
<dbReference type="InterPro" id="IPR033756">
    <property type="entry name" value="YlxH/NBP35"/>
</dbReference>